<protein>
    <recommendedName>
        <fullName evidence="1">Dynein heavy chain C-terminal domain-containing protein</fullName>
    </recommendedName>
</protein>
<feature type="domain" description="Dynein heavy chain C-terminal" evidence="1">
    <location>
        <begin position="26"/>
        <end position="150"/>
    </location>
</feature>
<dbReference type="InterPro" id="IPR026983">
    <property type="entry name" value="DHC"/>
</dbReference>
<sequence>MSERKKDKDTRLYEASKSSAILSFLIDFSELFYPNIFLNALRQTTSRQLQIPLDQLILSSAWTPSQLPPEHCVQVQGLLLQGAAFDSFLRETTVSSAAYVQATTLYLAWTADSSSTITGEQIQVPLYNSSDRSDLITAVNMPCRGADQWANTH</sequence>
<dbReference type="GO" id="GO:0097729">
    <property type="term" value="C:9+2 motile cilium"/>
    <property type="evidence" value="ECO:0007669"/>
    <property type="project" value="TreeGrafter"/>
</dbReference>
<reference evidence="3" key="1">
    <citation type="submission" date="2017-10" db="EMBL/GenBank/DDBJ databases">
        <title>Rapid genome shrinkage in a self-fertile nematode reveals novel sperm competition proteins.</title>
        <authorList>
            <person name="Yin D."/>
            <person name="Schwarz E.M."/>
            <person name="Thomas C.G."/>
            <person name="Felde R.L."/>
            <person name="Korf I.F."/>
            <person name="Cutter A.D."/>
            <person name="Schartner C.M."/>
            <person name="Ralston E.J."/>
            <person name="Meyer B.J."/>
            <person name="Haag E.S."/>
        </authorList>
    </citation>
    <scope>NUCLEOTIDE SEQUENCE [LARGE SCALE GENOMIC DNA]</scope>
    <source>
        <strain evidence="3">JU1422</strain>
    </source>
</reference>
<dbReference type="GO" id="GO:0035721">
    <property type="term" value="P:intraciliary retrograde transport"/>
    <property type="evidence" value="ECO:0007669"/>
    <property type="project" value="TreeGrafter"/>
</dbReference>
<dbReference type="OrthoDB" id="10252139at2759"/>
<dbReference type="PANTHER" id="PTHR10676:SF352">
    <property type="entry name" value="CYTOPLASMIC DYNEIN 2 HEAVY CHAIN 1"/>
    <property type="match status" value="1"/>
</dbReference>
<proteinExistence type="predicted"/>
<dbReference type="Pfam" id="PF18199">
    <property type="entry name" value="Dynein_C"/>
    <property type="match status" value="1"/>
</dbReference>
<dbReference type="PANTHER" id="PTHR10676">
    <property type="entry name" value="DYNEIN HEAVY CHAIN FAMILY PROTEIN"/>
    <property type="match status" value="1"/>
</dbReference>
<dbReference type="GO" id="GO:0060271">
    <property type="term" value="P:cilium assembly"/>
    <property type="evidence" value="ECO:0007669"/>
    <property type="project" value="TreeGrafter"/>
</dbReference>
<dbReference type="GO" id="GO:0060294">
    <property type="term" value="P:cilium movement involved in cell motility"/>
    <property type="evidence" value="ECO:0007669"/>
    <property type="project" value="TreeGrafter"/>
</dbReference>
<dbReference type="GO" id="GO:0045505">
    <property type="term" value="F:dynein intermediate chain binding"/>
    <property type="evidence" value="ECO:0007669"/>
    <property type="project" value="InterPro"/>
</dbReference>
<organism evidence="2 3">
    <name type="scientific">Caenorhabditis nigoni</name>
    <dbReference type="NCBI Taxonomy" id="1611254"/>
    <lineage>
        <taxon>Eukaryota</taxon>
        <taxon>Metazoa</taxon>
        <taxon>Ecdysozoa</taxon>
        <taxon>Nematoda</taxon>
        <taxon>Chromadorea</taxon>
        <taxon>Rhabditida</taxon>
        <taxon>Rhabditina</taxon>
        <taxon>Rhabditomorpha</taxon>
        <taxon>Rhabditoidea</taxon>
        <taxon>Rhabditidae</taxon>
        <taxon>Peloderinae</taxon>
        <taxon>Caenorhabditis</taxon>
    </lineage>
</organism>
<accession>A0A2G5VH49</accession>
<comment type="caution">
    <text evidence="2">The sequence shown here is derived from an EMBL/GenBank/DDBJ whole genome shotgun (WGS) entry which is preliminary data.</text>
</comment>
<evidence type="ECO:0000259" key="1">
    <source>
        <dbReference type="Pfam" id="PF18199"/>
    </source>
</evidence>
<dbReference type="AlphaFoldDB" id="A0A2G5VH49"/>
<gene>
    <name evidence="2" type="primary">Cnig_chr_I.g1638</name>
    <name evidence="2" type="ORF">B9Z55_001638</name>
</gene>
<dbReference type="GO" id="GO:0005868">
    <property type="term" value="C:cytoplasmic dynein complex"/>
    <property type="evidence" value="ECO:0007669"/>
    <property type="project" value="TreeGrafter"/>
</dbReference>
<dbReference type="Proteomes" id="UP000230233">
    <property type="component" value="Chromosome I"/>
</dbReference>
<name>A0A2G5VH49_9PELO</name>
<dbReference type="EMBL" id="PDUG01000001">
    <property type="protein sequence ID" value="PIC50926.1"/>
    <property type="molecule type" value="Genomic_DNA"/>
</dbReference>
<keyword evidence="3" id="KW-1185">Reference proteome</keyword>
<dbReference type="Gene3D" id="3.10.490.20">
    <property type="match status" value="1"/>
</dbReference>
<dbReference type="GO" id="GO:0005930">
    <property type="term" value="C:axoneme"/>
    <property type="evidence" value="ECO:0007669"/>
    <property type="project" value="TreeGrafter"/>
</dbReference>
<evidence type="ECO:0000313" key="3">
    <source>
        <dbReference type="Proteomes" id="UP000230233"/>
    </source>
</evidence>
<dbReference type="STRING" id="1611254.A0A2G5VH49"/>
<dbReference type="InterPro" id="IPR043160">
    <property type="entry name" value="Dynein_C_barrel"/>
</dbReference>
<dbReference type="InterPro" id="IPR041228">
    <property type="entry name" value="Dynein_C"/>
</dbReference>
<dbReference type="GO" id="GO:0008569">
    <property type="term" value="F:minus-end-directed microtubule motor activity"/>
    <property type="evidence" value="ECO:0007669"/>
    <property type="project" value="TreeGrafter"/>
</dbReference>
<dbReference type="GO" id="GO:0051959">
    <property type="term" value="F:dynein light intermediate chain binding"/>
    <property type="evidence" value="ECO:0007669"/>
    <property type="project" value="InterPro"/>
</dbReference>
<evidence type="ECO:0000313" key="2">
    <source>
        <dbReference type="EMBL" id="PIC50926.1"/>
    </source>
</evidence>